<gene>
    <name evidence="1" type="ORF">GP475_00765</name>
</gene>
<proteinExistence type="predicted"/>
<dbReference type="EMBL" id="CP046884">
    <property type="protein sequence ID" value="QNQ89325.1"/>
    <property type="molecule type" value="Genomic_DNA"/>
</dbReference>
<evidence type="ECO:0000313" key="2">
    <source>
        <dbReference type="Proteomes" id="UP000516320"/>
    </source>
</evidence>
<reference evidence="1 2" key="1">
    <citation type="submission" date="2019-12" db="EMBL/GenBank/DDBJ databases">
        <title>Corynebacterium sp. nov., isolated from feces of the Anser Albifrons in China.</title>
        <authorList>
            <person name="Liu Q."/>
        </authorList>
    </citation>
    <scope>NUCLEOTIDE SEQUENCE [LARGE SCALE GENOMIC DNA]</scope>
    <source>
        <strain evidence="1 2">4H37-19</strain>
    </source>
</reference>
<organism evidence="1 2">
    <name type="scientific">Corynebacterium poyangense</name>
    <dbReference type="NCBI Taxonomy" id="2684405"/>
    <lineage>
        <taxon>Bacteria</taxon>
        <taxon>Bacillati</taxon>
        <taxon>Actinomycetota</taxon>
        <taxon>Actinomycetes</taxon>
        <taxon>Mycobacteriales</taxon>
        <taxon>Corynebacteriaceae</taxon>
        <taxon>Corynebacterium</taxon>
    </lineage>
</organism>
<dbReference type="PANTHER" id="PTHR33361:SF2">
    <property type="entry name" value="DUF885 DOMAIN-CONTAINING PROTEIN"/>
    <property type="match status" value="1"/>
</dbReference>
<protein>
    <submittedName>
        <fullName evidence="1">DUF885 family protein</fullName>
    </submittedName>
</protein>
<keyword evidence="2" id="KW-1185">Reference proteome</keyword>
<dbReference type="PANTHER" id="PTHR33361">
    <property type="entry name" value="GLR0591 PROTEIN"/>
    <property type="match status" value="1"/>
</dbReference>
<dbReference type="InterPro" id="IPR010281">
    <property type="entry name" value="DUF885"/>
</dbReference>
<dbReference type="Pfam" id="PF05960">
    <property type="entry name" value="DUF885"/>
    <property type="match status" value="1"/>
</dbReference>
<name>A0A7H0SLA0_9CORY</name>
<dbReference type="RefSeq" id="WP_187974781.1">
    <property type="nucleotide sequence ID" value="NZ_CP046884.1"/>
</dbReference>
<sequence>MSSIEADKRSPSLLDASCEGFVHDLAALSPISATEWGIPGYEDKLEDFSPHYWDAVADRIREMIADIDAFDDCTDDSDDDDNFDEVDHVTAETLRDRLCLELDLHHRMEYHRQLNNIASPVQALSQVFLLMPQETAEDKEIIRARLTQIDAALKGYQESLSEAAAQGKVAAHRQVDEVVNQCENLADSGSLLEHLGLEADCAEVEHARAAFGEMADWLSEHLAPHAPHGDAVGRDRYELFSHLFVGDRVDLDEAYEWGLHRLHEINAEQRNIINELYGDECTLRQAFRKLNAEQKYQLHGTDALVEWMQTQADRAIAELHGKHFHIPEQIRTIECRIDPAGNGGIFYTPPSDDFSRSGRMWWSVPAGQDVFHTWQELTTVFHEGVPGHHLQIGQTLVEGSKLNLWRRVACWNSGHGEGWALYAEKLMADLGYHEDPATRLGYLDAQRLRAARVAVDIGIHLGKKTPEGTAVWDASYARSFLRDNTAMDDANLSFELNRYLGWPGQAPSYAIGQRMWERLRDDCLSQGMSLREFHDEALSYGSIPMSILRSQMLR</sequence>
<dbReference type="KEGG" id="cpoy:GP475_00765"/>
<dbReference type="Proteomes" id="UP000516320">
    <property type="component" value="Chromosome"/>
</dbReference>
<dbReference type="AlphaFoldDB" id="A0A7H0SLA0"/>
<evidence type="ECO:0000313" key="1">
    <source>
        <dbReference type="EMBL" id="QNQ89325.1"/>
    </source>
</evidence>
<accession>A0A7H0SLA0</accession>